<dbReference type="SUPFAM" id="SSF55729">
    <property type="entry name" value="Acyl-CoA N-acyltransferases (Nat)"/>
    <property type="match status" value="1"/>
</dbReference>
<dbReference type="Pfam" id="PF13302">
    <property type="entry name" value="Acetyltransf_3"/>
    <property type="match status" value="1"/>
</dbReference>
<dbReference type="Gene3D" id="3.40.630.30">
    <property type="match status" value="1"/>
</dbReference>
<reference evidence="2 3" key="1">
    <citation type="submission" date="2019-12" db="EMBL/GenBank/DDBJ databases">
        <title>Complete Genome Sequence of a Quorum-Sensing Bacterium,Rhodobacteraceae bacterium C31, Isolated from a marine microalgae symbiotic bacteria.</title>
        <authorList>
            <person name="Zhang Y."/>
        </authorList>
    </citation>
    <scope>NUCLEOTIDE SEQUENCE [LARGE SCALE GENOMIC DNA]</scope>
    <source>
        <strain evidence="2 3">C31</strain>
    </source>
</reference>
<dbReference type="InterPro" id="IPR000182">
    <property type="entry name" value="GNAT_dom"/>
</dbReference>
<dbReference type="PANTHER" id="PTHR43792:SF1">
    <property type="entry name" value="N-ACETYLTRANSFERASE DOMAIN-CONTAINING PROTEIN"/>
    <property type="match status" value="1"/>
</dbReference>
<dbReference type="InterPro" id="IPR016181">
    <property type="entry name" value="Acyl_CoA_acyltransferase"/>
</dbReference>
<feature type="domain" description="N-acetyltransferase" evidence="1">
    <location>
        <begin position="31"/>
        <end position="166"/>
    </location>
</feature>
<dbReference type="Proteomes" id="UP000596387">
    <property type="component" value="Chromosome"/>
</dbReference>
<proteinExistence type="predicted"/>
<dbReference type="InterPro" id="IPR051531">
    <property type="entry name" value="N-acetyltransferase"/>
</dbReference>
<protein>
    <submittedName>
        <fullName evidence="2">GNAT family N-acetyltransferase</fullName>
    </submittedName>
</protein>
<dbReference type="EMBL" id="CP047166">
    <property type="protein sequence ID" value="QRF67927.1"/>
    <property type="molecule type" value="Genomic_DNA"/>
</dbReference>
<accession>A0ABX7FDL6</accession>
<dbReference type="RefSeq" id="WP_023851139.1">
    <property type="nucleotide sequence ID" value="NZ_CP047166.1"/>
</dbReference>
<evidence type="ECO:0000313" key="2">
    <source>
        <dbReference type="EMBL" id="QRF67927.1"/>
    </source>
</evidence>
<evidence type="ECO:0000313" key="3">
    <source>
        <dbReference type="Proteomes" id="UP000596387"/>
    </source>
</evidence>
<gene>
    <name evidence="2" type="ORF">GQA70_17420</name>
</gene>
<organism evidence="2 3">
    <name type="scientific">Ponticoccus alexandrii</name>
    <dbReference type="NCBI Taxonomy" id="1943633"/>
    <lineage>
        <taxon>Bacteria</taxon>
        <taxon>Pseudomonadati</taxon>
        <taxon>Pseudomonadota</taxon>
        <taxon>Alphaproteobacteria</taxon>
        <taxon>Rhodobacterales</taxon>
        <taxon>Roseobacteraceae</taxon>
        <taxon>Ponticoccus</taxon>
    </lineage>
</organism>
<evidence type="ECO:0000259" key="1">
    <source>
        <dbReference type="Pfam" id="PF13302"/>
    </source>
</evidence>
<keyword evidence="3" id="KW-1185">Reference proteome</keyword>
<sequence length="190" mass="20648">MIAPCEKHRPGPAARTAARLSGRLPVLDTRRLQLRGPRIYDFDSFAAILCSDRAGYMGGPMTRAEAWAEFTNYTACWLLHGHGLWTIDAQTAPSAGFLVLGYEYTAPEAELGIFLTEGAEGQGIAEEALTAARAHAFDTLGWDSVVSYVAADNSRCLALMQRMGAQRDRDAEAAIGDRTLCVFRHRKGAA</sequence>
<dbReference type="PANTHER" id="PTHR43792">
    <property type="entry name" value="GNAT FAMILY, PUTATIVE (AFU_ORTHOLOGUE AFUA_3G00765)-RELATED-RELATED"/>
    <property type="match status" value="1"/>
</dbReference>
<name>A0ABX7FDL6_9RHOB</name>